<dbReference type="SUPFAM" id="SSF54523">
    <property type="entry name" value="Pili subunits"/>
    <property type="match status" value="1"/>
</dbReference>
<keyword evidence="3" id="KW-1134">Transmembrane beta strand</keyword>
<dbReference type="PATRIC" id="fig|1094557.3.peg.1174"/>
<dbReference type="AlphaFoldDB" id="J1JTA7"/>
<dbReference type="InterPro" id="IPR005594">
    <property type="entry name" value="YadA_C"/>
</dbReference>
<evidence type="ECO:0000313" key="9">
    <source>
        <dbReference type="EMBL" id="EJF88132.1"/>
    </source>
</evidence>
<evidence type="ECO:0000256" key="4">
    <source>
        <dbReference type="ARBA" id="ARBA00022692"/>
    </source>
</evidence>
<evidence type="ECO:0000259" key="8">
    <source>
        <dbReference type="Pfam" id="PF03895"/>
    </source>
</evidence>
<evidence type="ECO:0000256" key="2">
    <source>
        <dbReference type="ARBA" id="ARBA00004442"/>
    </source>
</evidence>
<accession>J1JTA7</accession>
<keyword evidence="5" id="KW-0732">Signal</keyword>
<feature type="non-terminal residue" evidence="9">
    <location>
        <position position="1"/>
    </location>
</feature>
<keyword evidence="6" id="KW-0472">Membrane</keyword>
<dbReference type="RefSeq" id="WP_007477887.1">
    <property type="nucleotide sequence ID" value="NZ_JH725084.1"/>
</dbReference>
<proteinExistence type="predicted"/>
<evidence type="ECO:0000256" key="1">
    <source>
        <dbReference type="ARBA" id="ARBA00004241"/>
    </source>
</evidence>
<name>J1JTA7_9HYPH</name>
<dbReference type="Gene3D" id="3.30.1300.30">
    <property type="entry name" value="GSPII I/J protein-like"/>
    <property type="match status" value="1"/>
</dbReference>
<comment type="caution">
    <text evidence="9">The sequence shown here is derived from an EMBL/GenBank/DDBJ whole genome shotgun (WGS) entry which is preliminary data.</text>
</comment>
<keyword evidence="7" id="KW-0998">Cell outer membrane</keyword>
<evidence type="ECO:0000313" key="10">
    <source>
        <dbReference type="Proteomes" id="UP000009017"/>
    </source>
</evidence>
<comment type="subcellular location">
    <subcellularLocation>
        <location evidence="2">Cell outer membrane</location>
    </subcellularLocation>
    <subcellularLocation>
        <location evidence="1">Cell surface</location>
    </subcellularLocation>
</comment>
<protein>
    <recommendedName>
        <fullName evidence="8">Trimeric autotransporter adhesin YadA-like C-terminal membrane anchor domain-containing protein</fullName>
    </recommendedName>
</protein>
<feature type="domain" description="Trimeric autotransporter adhesin YadA-like C-terminal membrane anchor" evidence="8">
    <location>
        <begin position="56"/>
        <end position="110"/>
    </location>
</feature>
<dbReference type="InterPro" id="IPR045584">
    <property type="entry name" value="Pilin-like"/>
</dbReference>
<dbReference type="GO" id="GO:0009986">
    <property type="term" value="C:cell surface"/>
    <property type="evidence" value="ECO:0007669"/>
    <property type="project" value="UniProtKB-SubCell"/>
</dbReference>
<evidence type="ECO:0000256" key="5">
    <source>
        <dbReference type="ARBA" id="ARBA00022729"/>
    </source>
</evidence>
<reference evidence="9 10" key="1">
    <citation type="submission" date="2012-03" db="EMBL/GenBank/DDBJ databases">
        <title>The Genome Sequence of Bartonella melophagi K-2C.</title>
        <authorList>
            <consortium name="The Broad Institute Genome Sequencing Platform"/>
            <consortium name="The Broad Institute Genome Sequencing Center for Infectious Disease"/>
            <person name="Feldgarden M."/>
            <person name="Kirby J."/>
            <person name="Kosoy M."/>
            <person name="Birtles R."/>
            <person name="Probert W.S."/>
            <person name="Chiaraviglio L."/>
            <person name="Young S.K."/>
            <person name="Zeng Q."/>
            <person name="Gargeya S."/>
            <person name="Fitzgerald M."/>
            <person name="Haas B."/>
            <person name="Abouelleil A."/>
            <person name="Alvarado L."/>
            <person name="Arachchi H.M."/>
            <person name="Berlin A."/>
            <person name="Chapman S.B."/>
            <person name="Gearin G."/>
            <person name="Goldberg J."/>
            <person name="Griggs A."/>
            <person name="Gujja S."/>
            <person name="Hansen M."/>
            <person name="Heiman D."/>
            <person name="Howarth C."/>
            <person name="Larimer J."/>
            <person name="Lui A."/>
            <person name="MacDonald P.J.P."/>
            <person name="McCowen C."/>
            <person name="Montmayeur A."/>
            <person name="Murphy C."/>
            <person name="Neiman D."/>
            <person name="Pearson M."/>
            <person name="Priest M."/>
            <person name="Roberts A."/>
            <person name="Saif S."/>
            <person name="Shea T."/>
            <person name="Sisk P."/>
            <person name="Stolte C."/>
            <person name="Sykes S."/>
            <person name="Wortman J."/>
            <person name="Nusbaum C."/>
            <person name="Birren B."/>
        </authorList>
    </citation>
    <scope>NUCLEOTIDE SEQUENCE [LARGE SCALE GENOMIC DNA]</scope>
    <source>
        <strain evidence="9 10">K-2C</strain>
    </source>
</reference>
<dbReference type="eggNOG" id="COG5295">
    <property type="taxonomic scope" value="Bacteria"/>
</dbReference>
<keyword evidence="10" id="KW-1185">Reference proteome</keyword>
<evidence type="ECO:0000256" key="3">
    <source>
        <dbReference type="ARBA" id="ARBA00022452"/>
    </source>
</evidence>
<gene>
    <name evidence="9" type="ORF">ME3_01128</name>
</gene>
<dbReference type="Pfam" id="PF03895">
    <property type="entry name" value="YadA_anchor"/>
    <property type="match status" value="1"/>
</dbReference>
<sequence length="113" mass="12024">ENIKNKENILTDIITQTNAYTDMKFNALSSEIEKAQKEARQAAAISLAVSNLRYSNTAGKFSIAFGSGVWRGQSALAFGTGYMSEDGKVRSNFSVTTSGGHWGVGAGLSLALK</sequence>
<dbReference type="GO" id="GO:0009279">
    <property type="term" value="C:cell outer membrane"/>
    <property type="evidence" value="ECO:0007669"/>
    <property type="project" value="UniProtKB-SubCell"/>
</dbReference>
<dbReference type="HOGENOM" id="CLU_2126155_0_0_5"/>
<organism evidence="9 10">
    <name type="scientific">Bartonella melophagi K-2C</name>
    <dbReference type="NCBI Taxonomy" id="1094557"/>
    <lineage>
        <taxon>Bacteria</taxon>
        <taxon>Pseudomonadati</taxon>
        <taxon>Pseudomonadota</taxon>
        <taxon>Alphaproteobacteria</taxon>
        <taxon>Hyphomicrobiales</taxon>
        <taxon>Bartonellaceae</taxon>
        <taxon>Bartonella</taxon>
    </lineage>
</organism>
<evidence type="ECO:0000256" key="6">
    <source>
        <dbReference type="ARBA" id="ARBA00023136"/>
    </source>
</evidence>
<dbReference type="Proteomes" id="UP000009017">
    <property type="component" value="Unassembled WGS sequence"/>
</dbReference>
<evidence type="ECO:0000256" key="7">
    <source>
        <dbReference type="ARBA" id="ARBA00023237"/>
    </source>
</evidence>
<keyword evidence="4" id="KW-0812">Transmembrane</keyword>
<dbReference type="EMBL" id="AIMA01000030">
    <property type="protein sequence ID" value="EJF88132.1"/>
    <property type="molecule type" value="Genomic_DNA"/>
</dbReference>